<feature type="domain" description="Major facilitator superfamily (MFS) profile" evidence="6">
    <location>
        <begin position="25"/>
        <end position="444"/>
    </location>
</feature>
<dbReference type="GO" id="GO:0005886">
    <property type="term" value="C:plasma membrane"/>
    <property type="evidence" value="ECO:0007669"/>
    <property type="project" value="TreeGrafter"/>
</dbReference>
<feature type="transmembrane region" description="Helical" evidence="5">
    <location>
        <begin position="285"/>
        <end position="308"/>
    </location>
</feature>
<feature type="transmembrane region" description="Helical" evidence="5">
    <location>
        <begin position="23"/>
        <end position="51"/>
    </location>
</feature>
<organism evidence="7 8">
    <name type="scientific">Sphingobium nicotianae</name>
    <dbReference type="NCBI Taxonomy" id="2782607"/>
    <lineage>
        <taxon>Bacteria</taxon>
        <taxon>Pseudomonadati</taxon>
        <taxon>Pseudomonadota</taxon>
        <taxon>Alphaproteobacteria</taxon>
        <taxon>Sphingomonadales</taxon>
        <taxon>Sphingomonadaceae</taxon>
        <taxon>Sphingobium</taxon>
    </lineage>
</organism>
<feature type="transmembrane region" description="Helical" evidence="5">
    <location>
        <begin position="351"/>
        <end position="375"/>
    </location>
</feature>
<gene>
    <name evidence="7" type="ORF">KK488_07135</name>
</gene>
<feature type="transmembrane region" description="Helical" evidence="5">
    <location>
        <begin position="90"/>
        <end position="109"/>
    </location>
</feature>
<feature type="transmembrane region" description="Helical" evidence="5">
    <location>
        <begin position="63"/>
        <end position="83"/>
    </location>
</feature>
<dbReference type="RefSeq" id="WP_214622472.1">
    <property type="nucleotide sequence ID" value="NZ_JAHGAW010000004.1"/>
</dbReference>
<dbReference type="PANTHER" id="PTHR23508:SF10">
    <property type="entry name" value="CARBOXYLIC ACID TRANSPORTER PROTEIN HOMOLOG"/>
    <property type="match status" value="1"/>
</dbReference>
<feature type="transmembrane region" description="Helical" evidence="5">
    <location>
        <begin position="180"/>
        <end position="199"/>
    </location>
</feature>
<comment type="caution">
    <text evidence="7">The sequence shown here is derived from an EMBL/GenBank/DDBJ whole genome shotgun (WGS) entry which is preliminary data.</text>
</comment>
<evidence type="ECO:0000256" key="2">
    <source>
        <dbReference type="ARBA" id="ARBA00022692"/>
    </source>
</evidence>
<keyword evidence="3 5" id="KW-1133">Transmembrane helix</keyword>
<feature type="transmembrane region" description="Helical" evidence="5">
    <location>
        <begin position="320"/>
        <end position="339"/>
    </location>
</feature>
<comment type="subcellular location">
    <subcellularLocation>
        <location evidence="1">Membrane</location>
        <topology evidence="1">Multi-pass membrane protein</topology>
    </subcellularLocation>
</comment>
<accession>A0A9X1IQL6</accession>
<name>A0A9X1IQL6_9SPHN</name>
<evidence type="ECO:0000256" key="5">
    <source>
        <dbReference type="SAM" id="Phobius"/>
    </source>
</evidence>
<dbReference type="PROSITE" id="PS50850">
    <property type="entry name" value="MFS"/>
    <property type="match status" value="1"/>
</dbReference>
<dbReference type="InterPro" id="IPR020846">
    <property type="entry name" value="MFS_dom"/>
</dbReference>
<feature type="transmembrane region" description="Helical" evidence="5">
    <location>
        <begin position="148"/>
        <end position="168"/>
    </location>
</feature>
<evidence type="ECO:0000259" key="6">
    <source>
        <dbReference type="PROSITE" id="PS50850"/>
    </source>
</evidence>
<evidence type="ECO:0000256" key="4">
    <source>
        <dbReference type="ARBA" id="ARBA00023136"/>
    </source>
</evidence>
<dbReference type="SUPFAM" id="SSF103473">
    <property type="entry name" value="MFS general substrate transporter"/>
    <property type="match status" value="1"/>
</dbReference>
<dbReference type="AlphaFoldDB" id="A0A9X1IQL6"/>
<feature type="transmembrane region" description="Helical" evidence="5">
    <location>
        <begin position="419"/>
        <end position="439"/>
    </location>
</feature>
<dbReference type="Pfam" id="PF07690">
    <property type="entry name" value="MFS_1"/>
    <property type="match status" value="1"/>
</dbReference>
<keyword evidence="8" id="KW-1185">Reference proteome</keyword>
<feature type="transmembrane region" description="Helical" evidence="5">
    <location>
        <begin position="115"/>
        <end position="136"/>
    </location>
</feature>
<dbReference type="GO" id="GO:0046943">
    <property type="term" value="F:carboxylic acid transmembrane transporter activity"/>
    <property type="evidence" value="ECO:0007669"/>
    <property type="project" value="TreeGrafter"/>
</dbReference>
<feature type="transmembrane region" description="Helical" evidence="5">
    <location>
        <begin position="387"/>
        <end position="407"/>
    </location>
</feature>
<proteinExistence type="predicted"/>
<evidence type="ECO:0000256" key="3">
    <source>
        <dbReference type="ARBA" id="ARBA00022989"/>
    </source>
</evidence>
<dbReference type="InterPro" id="IPR036259">
    <property type="entry name" value="MFS_trans_sf"/>
</dbReference>
<dbReference type="EMBL" id="JAHGAW010000004">
    <property type="protein sequence ID" value="MBT2186721.1"/>
    <property type="molecule type" value="Genomic_DNA"/>
</dbReference>
<evidence type="ECO:0000313" key="8">
    <source>
        <dbReference type="Proteomes" id="UP001138757"/>
    </source>
</evidence>
<dbReference type="InterPro" id="IPR011701">
    <property type="entry name" value="MFS"/>
</dbReference>
<keyword evidence="2 5" id="KW-0812">Transmembrane</keyword>
<dbReference type="Gene3D" id="1.20.1250.20">
    <property type="entry name" value="MFS general substrate transporter like domains"/>
    <property type="match status" value="1"/>
</dbReference>
<dbReference type="Proteomes" id="UP001138757">
    <property type="component" value="Unassembled WGS sequence"/>
</dbReference>
<keyword evidence="4 5" id="KW-0472">Membrane</keyword>
<dbReference type="PANTHER" id="PTHR23508">
    <property type="entry name" value="CARBOXYLIC ACID TRANSPORTER PROTEIN HOMOLOG"/>
    <property type="match status" value="1"/>
</dbReference>
<feature type="transmembrane region" description="Helical" evidence="5">
    <location>
        <begin position="254"/>
        <end position="273"/>
    </location>
</feature>
<reference evidence="7" key="1">
    <citation type="submission" date="2021-05" db="EMBL/GenBank/DDBJ databases">
        <title>Genome of Sphingobium sp. strain.</title>
        <authorList>
            <person name="Fan R."/>
        </authorList>
    </citation>
    <scope>NUCLEOTIDE SEQUENCE</scope>
    <source>
        <strain evidence="7">H33</strain>
    </source>
</reference>
<protein>
    <submittedName>
        <fullName evidence="7">MFS transporter</fullName>
    </submittedName>
</protein>
<evidence type="ECO:0000256" key="1">
    <source>
        <dbReference type="ARBA" id="ARBA00004141"/>
    </source>
</evidence>
<sequence>MAAPGATTFGEALSRAPMRAFQWVTVAICMLVLVSDGIDMQLLGIVAPLVIKDFGVDKGTFGIAMSAALVGFGLGAWGGGWLGDRIGRRFTLALAALVFALATVAASQADGVWHMALWRVLGGLGFGAAYSNALAMASEWLPDRLRPVTISTLSVGTPIGGTVVGWLGPTLAADYGWRGAFVAFGIATLLLVIIILATLRDSPSYLLARGKTEAARRAARHVLAEDVPLLPERHEGDAAGLPAIGVLHRTNLRLNIGVGTAFAAFAGVAYGILNWSTTFLTASGFTLAQAGGAVSVGGITSMAGSVLAGMLTRRFGSRRVMTVMSVTLLTLLVALAFVVETLPDAPTAAERLTVVTLIGAAAAVFSGGIAIMYVIMIFGYPQSCRSAGIGFGIFMSRVGAISASGFGGALLDFGQGSTIPFFATLCACSVLVLAAVVIIDRHVPPAGVSS</sequence>
<evidence type="ECO:0000313" key="7">
    <source>
        <dbReference type="EMBL" id="MBT2186721.1"/>
    </source>
</evidence>